<keyword evidence="3" id="KW-1185">Reference proteome</keyword>
<keyword evidence="1" id="KW-1133">Transmembrane helix</keyword>
<accession>A0A1H9P8F6</accession>
<keyword evidence="1" id="KW-0472">Membrane</keyword>
<reference evidence="3" key="1">
    <citation type="submission" date="2016-10" db="EMBL/GenBank/DDBJ databases">
        <authorList>
            <person name="Varghese N."/>
            <person name="Submissions S."/>
        </authorList>
    </citation>
    <scope>NUCLEOTIDE SEQUENCE [LARGE SCALE GENOMIC DNA]</scope>
    <source>
        <strain evidence="3">DSM 24740</strain>
    </source>
</reference>
<proteinExistence type="predicted"/>
<evidence type="ECO:0000256" key="1">
    <source>
        <dbReference type="SAM" id="Phobius"/>
    </source>
</evidence>
<keyword evidence="1" id="KW-0812">Transmembrane</keyword>
<dbReference type="EMBL" id="FOFB01000044">
    <property type="protein sequence ID" value="SER44498.1"/>
    <property type="molecule type" value="Genomic_DNA"/>
</dbReference>
<gene>
    <name evidence="2" type="ORF">SAMN05444359_1445</name>
</gene>
<feature type="transmembrane region" description="Helical" evidence="1">
    <location>
        <begin position="6"/>
        <end position="24"/>
    </location>
</feature>
<evidence type="ECO:0000313" key="3">
    <source>
        <dbReference type="Proteomes" id="UP000199021"/>
    </source>
</evidence>
<dbReference type="RefSeq" id="WP_090173482.1">
    <property type="nucleotide sequence ID" value="NZ_FOFB01000044.1"/>
</dbReference>
<sequence>MLILLLGLVLLVAVGFFFIIPILLNRKDEKPTDVLDLDNFPKVREKEPLTRDDSEDMMV</sequence>
<protein>
    <submittedName>
        <fullName evidence="2">Uncharacterized protein</fullName>
    </submittedName>
</protein>
<dbReference type="AlphaFoldDB" id="A0A1H9P8F6"/>
<dbReference type="Proteomes" id="UP000199021">
    <property type="component" value="Unassembled WGS sequence"/>
</dbReference>
<organism evidence="2 3">
    <name type="scientific">Neolewinella agarilytica</name>
    <dbReference type="NCBI Taxonomy" id="478744"/>
    <lineage>
        <taxon>Bacteria</taxon>
        <taxon>Pseudomonadati</taxon>
        <taxon>Bacteroidota</taxon>
        <taxon>Saprospiria</taxon>
        <taxon>Saprospirales</taxon>
        <taxon>Lewinellaceae</taxon>
        <taxon>Neolewinella</taxon>
    </lineage>
</organism>
<dbReference type="InParanoid" id="A0A1H9P8F6"/>
<evidence type="ECO:0000313" key="2">
    <source>
        <dbReference type="EMBL" id="SER44498.1"/>
    </source>
</evidence>
<name>A0A1H9P8F6_9BACT</name>